<evidence type="ECO:0000313" key="3">
    <source>
        <dbReference type="Proteomes" id="UP000017836"/>
    </source>
</evidence>
<keyword evidence="3" id="KW-1185">Reference proteome</keyword>
<dbReference type="AlphaFoldDB" id="U5DB61"/>
<protein>
    <submittedName>
        <fullName evidence="2">Uncharacterized protein</fullName>
    </submittedName>
</protein>
<evidence type="ECO:0000313" key="2">
    <source>
        <dbReference type="EMBL" id="ERN18657.1"/>
    </source>
</evidence>
<dbReference type="Proteomes" id="UP000017836">
    <property type="component" value="Unassembled WGS sequence"/>
</dbReference>
<dbReference type="HOGENOM" id="CLU_2149236_0_0_1"/>
<gene>
    <name evidence="2" type="ORF">AMTR_s00065p00188260</name>
</gene>
<sequence>MHSERWNLRKWSEEVRKCKDNQGNREIWWPKEKRVLFTVTPWGIGSLLPLSVSWGIGSLLPVRVFLSYKVFVVKKCVSFEERRRVAKEEFGVGKPVPCMDSNPRIIESKWKA</sequence>
<evidence type="ECO:0000256" key="1">
    <source>
        <dbReference type="SAM" id="Phobius"/>
    </source>
</evidence>
<keyword evidence="1" id="KW-0812">Transmembrane</keyword>
<dbReference type="EMBL" id="KI392088">
    <property type="protein sequence ID" value="ERN18657.1"/>
    <property type="molecule type" value="Genomic_DNA"/>
</dbReference>
<proteinExistence type="predicted"/>
<accession>U5DB61</accession>
<name>U5DB61_AMBTC</name>
<dbReference type="Gramene" id="ERN18657">
    <property type="protein sequence ID" value="ERN18657"/>
    <property type="gene ID" value="AMTR_s00065p00188260"/>
</dbReference>
<reference evidence="3" key="1">
    <citation type="journal article" date="2013" name="Science">
        <title>The Amborella genome and the evolution of flowering plants.</title>
        <authorList>
            <consortium name="Amborella Genome Project"/>
        </authorList>
    </citation>
    <scope>NUCLEOTIDE SEQUENCE [LARGE SCALE GENOMIC DNA]</scope>
</reference>
<organism evidence="2 3">
    <name type="scientific">Amborella trichopoda</name>
    <dbReference type="NCBI Taxonomy" id="13333"/>
    <lineage>
        <taxon>Eukaryota</taxon>
        <taxon>Viridiplantae</taxon>
        <taxon>Streptophyta</taxon>
        <taxon>Embryophyta</taxon>
        <taxon>Tracheophyta</taxon>
        <taxon>Spermatophyta</taxon>
        <taxon>Magnoliopsida</taxon>
        <taxon>Amborellales</taxon>
        <taxon>Amborellaceae</taxon>
        <taxon>Amborella</taxon>
    </lineage>
</organism>
<keyword evidence="1" id="KW-0472">Membrane</keyword>
<keyword evidence="1" id="KW-1133">Transmembrane helix</keyword>
<feature type="transmembrane region" description="Helical" evidence="1">
    <location>
        <begin position="35"/>
        <end position="56"/>
    </location>
</feature>